<reference evidence="8 9" key="1">
    <citation type="submission" date="2024-07" db="EMBL/GenBank/DDBJ databases">
        <title>Section-level genome sequencing and comparative genomics of Aspergillus sections Usti and Cavernicolus.</title>
        <authorList>
            <consortium name="Lawrence Berkeley National Laboratory"/>
            <person name="Nybo J.L."/>
            <person name="Vesth T.C."/>
            <person name="Theobald S."/>
            <person name="Frisvad J.C."/>
            <person name="Larsen T.O."/>
            <person name="Kjaerboelling I."/>
            <person name="Rothschild-Mancinelli K."/>
            <person name="Lyhne E.K."/>
            <person name="Kogle M.E."/>
            <person name="Barry K."/>
            <person name="Clum A."/>
            <person name="Na H."/>
            <person name="Ledsgaard L."/>
            <person name="Lin J."/>
            <person name="Lipzen A."/>
            <person name="Kuo A."/>
            <person name="Riley R."/>
            <person name="Mondo S."/>
            <person name="Labutti K."/>
            <person name="Haridas S."/>
            <person name="Pangalinan J."/>
            <person name="Salamov A.A."/>
            <person name="Simmons B.A."/>
            <person name="Magnuson J.K."/>
            <person name="Chen J."/>
            <person name="Drula E."/>
            <person name="Henrissat B."/>
            <person name="Wiebenga A."/>
            <person name="Lubbers R.J."/>
            <person name="Gomes A.C."/>
            <person name="Makela M.R."/>
            <person name="Stajich J."/>
            <person name="Grigoriev I.V."/>
            <person name="Mortensen U.H."/>
            <person name="De Vries R.P."/>
            <person name="Baker S.E."/>
            <person name="Andersen M.R."/>
        </authorList>
    </citation>
    <scope>NUCLEOTIDE SEQUENCE [LARGE SCALE GENOMIC DNA]</scope>
    <source>
        <strain evidence="8 9">CBS 209.92</strain>
    </source>
</reference>
<dbReference type="Pfam" id="PF20684">
    <property type="entry name" value="Fung_rhodopsin"/>
    <property type="match status" value="1"/>
</dbReference>
<feature type="transmembrane region" description="Helical" evidence="6">
    <location>
        <begin position="215"/>
        <end position="240"/>
    </location>
</feature>
<name>A0ABR4FVD5_9EURO</name>
<dbReference type="InterPro" id="IPR052337">
    <property type="entry name" value="SAT4-like"/>
</dbReference>
<evidence type="ECO:0000256" key="2">
    <source>
        <dbReference type="ARBA" id="ARBA00022692"/>
    </source>
</evidence>
<organism evidence="8 9">
    <name type="scientific">Aspergillus keveii</name>
    <dbReference type="NCBI Taxonomy" id="714993"/>
    <lineage>
        <taxon>Eukaryota</taxon>
        <taxon>Fungi</taxon>
        <taxon>Dikarya</taxon>
        <taxon>Ascomycota</taxon>
        <taxon>Pezizomycotina</taxon>
        <taxon>Eurotiomycetes</taxon>
        <taxon>Eurotiomycetidae</taxon>
        <taxon>Eurotiales</taxon>
        <taxon>Aspergillaceae</taxon>
        <taxon>Aspergillus</taxon>
        <taxon>Aspergillus subgen. Nidulantes</taxon>
    </lineage>
</organism>
<accession>A0ABR4FVD5</accession>
<comment type="subcellular location">
    <subcellularLocation>
        <location evidence="1">Membrane</location>
        <topology evidence="1">Multi-pass membrane protein</topology>
    </subcellularLocation>
</comment>
<proteinExistence type="inferred from homology"/>
<keyword evidence="4 6" id="KW-0472">Membrane</keyword>
<feature type="transmembrane region" description="Helical" evidence="6">
    <location>
        <begin position="56"/>
        <end position="74"/>
    </location>
</feature>
<evidence type="ECO:0000256" key="6">
    <source>
        <dbReference type="SAM" id="Phobius"/>
    </source>
</evidence>
<evidence type="ECO:0000313" key="9">
    <source>
        <dbReference type="Proteomes" id="UP001610563"/>
    </source>
</evidence>
<evidence type="ECO:0000256" key="4">
    <source>
        <dbReference type="ARBA" id="ARBA00023136"/>
    </source>
</evidence>
<feature type="domain" description="Rhodopsin" evidence="7">
    <location>
        <begin position="74"/>
        <end position="314"/>
    </location>
</feature>
<evidence type="ECO:0000313" key="8">
    <source>
        <dbReference type="EMBL" id="KAL2787238.1"/>
    </source>
</evidence>
<sequence length="406" mass="45100">MTPYSKVKINHQKRRFRSAKIKQQLLVLLSHKDCGSPPPIGVTPDFNASNGHLQTASTPIAAVGIAISTTFLLMRIYTKARFLRKFWFDDVCMILAWVLSVSSQAVLLYGHSRSCYGIHIWNFTISRFSLYQKTVLAASVLYIPALALAKLAILMLYYILLRTITDIWKYIIYAVAFFISGYSIAFVLAIIFGCSPLAKSWDPTISNGSCIDVKAIYLGSVVTNTASDVILILIAIPIVWKLRLPFLQRLGVITLFGVGCLTIITSIVRLATFGPFLASKDQTYQVAVPIMLIFIEGNFIILCGSLPYLRAFLRHCAPRWMGESNIFRGYGSDKSPKRMHKGHNPGFPQLQDDIERAIAIEGTTNGWRFTGELVADSQVEQGLDLTGTGILHMSSPRGHVIEIDAS</sequence>
<feature type="transmembrane region" description="Helical" evidence="6">
    <location>
        <begin position="286"/>
        <end position="309"/>
    </location>
</feature>
<keyword evidence="3 6" id="KW-1133">Transmembrane helix</keyword>
<comment type="similarity">
    <text evidence="5">Belongs to the SAT4 family.</text>
</comment>
<evidence type="ECO:0000256" key="5">
    <source>
        <dbReference type="ARBA" id="ARBA00038359"/>
    </source>
</evidence>
<dbReference type="PANTHER" id="PTHR33048:SF124">
    <property type="entry name" value="INTEGRAL MEMBRANE PROTEIN"/>
    <property type="match status" value="1"/>
</dbReference>
<gene>
    <name evidence="8" type="ORF">BJX66DRAFT_311496</name>
</gene>
<evidence type="ECO:0000256" key="3">
    <source>
        <dbReference type="ARBA" id="ARBA00022989"/>
    </source>
</evidence>
<dbReference type="Proteomes" id="UP001610563">
    <property type="component" value="Unassembled WGS sequence"/>
</dbReference>
<keyword evidence="2 6" id="KW-0812">Transmembrane</keyword>
<comment type="caution">
    <text evidence="8">The sequence shown here is derived from an EMBL/GenBank/DDBJ whole genome shotgun (WGS) entry which is preliminary data.</text>
</comment>
<dbReference type="EMBL" id="JBFTWV010000101">
    <property type="protein sequence ID" value="KAL2787238.1"/>
    <property type="molecule type" value="Genomic_DNA"/>
</dbReference>
<feature type="transmembrane region" description="Helical" evidence="6">
    <location>
        <begin position="130"/>
        <end position="158"/>
    </location>
</feature>
<evidence type="ECO:0000256" key="1">
    <source>
        <dbReference type="ARBA" id="ARBA00004141"/>
    </source>
</evidence>
<protein>
    <recommendedName>
        <fullName evidence="7">Rhodopsin domain-containing protein</fullName>
    </recommendedName>
</protein>
<feature type="transmembrane region" description="Helical" evidence="6">
    <location>
        <begin position="170"/>
        <end position="195"/>
    </location>
</feature>
<evidence type="ECO:0000259" key="7">
    <source>
        <dbReference type="Pfam" id="PF20684"/>
    </source>
</evidence>
<keyword evidence="9" id="KW-1185">Reference proteome</keyword>
<dbReference type="InterPro" id="IPR049326">
    <property type="entry name" value="Rhodopsin_dom_fungi"/>
</dbReference>
<feature type="transmembrane region" description="Helical" evidence="6">
    <location>
        <begin position="252"/>
        <end position="274"/>
    </location>
</feature>
<feature type="transmembrane region" description="Helical" evidence="6">
    <location>
        <begin position="86"/>
        <end position="110"/>
    </location>
</feature>
<dbReference type="PANTHER" id="PTHR33048">
    <property type="entry name" value="PTH11-LIKE INTEGRAL MEMBRANE PROTEIN (AFU_ORTHOLOGUE AFUA_5G11245)"/>
    <property type="match status" value="1"/>
</dbReference>